<dbReference type="InterPro" id="IPR036388">
    <property type="entry name" value="WH-like_DNA-bd_sf"/>
</dbReference>
<evidence type="ECO:0000259" key="4">
    <source>
        <dbReference type="PROSITE" id="PS50042"/>
    </source>
</evidence>
<evidence type="ECO:0000259" key="5">
    <source>
        <dbReference type="PROSITE" id="PS51063"/>
    </source>
</evidence>
<dbReference type="GO" id="GO:0003700">
    <property type="term" value="F:DNA-binding transcription factor activity"/>
    <property type="evidence" value="ECO:0007669"/>
    <property type="project" value="TreeGrafter"/>
</dbReference>
<evidence type="ECO:0000256" key="3">
    <source>
        <dbReference type="ARBA" id="ARBA00023163"/>
    </source>
</evidence>
<evidence type="ECO:0000256" key="2">
    <source>
        <dbReference type="ARBA" id="ARBA00023125"/>
    </source>
</evidence>
<dbReference type="InterPro" id="IPR036390">
    <property type="entry name" value="WH_DNA-bd_sf"/>
</dbReference>
<dbReference type="Pfam" id="PF13545">
    <property type="entry name" value="HTH_Crp_2"/>
    <property type="match status" value="1"/>
</dbReference>
<feature type="domain" description="HTH crp-type" evidence="5">
    <location>
        <begin position="156"/>
        <end position="230"/>
    </location>
</feature>
<dbReference type="Gene3D" id="1.10.10.10">
    <property type="entry name" value="Winged helix-like DNA-binding domain superfamily/Winged helix DNA-binding domain"/>
    <property type="match status" value="1"/>
</dbReference>
<dbReference type="SMART" id="SM00419">
    <property type="entry name" value="HTH_CRP"/>
    <property type="match status" value="1"/>
</dbReference>
<dbReference type="Gene3D" id="2.60.120.10">
    <property type="entry name" value="Jelly Rolls"/>
    <property type="match status" value="1"/>
</dbReference>
<dbReference type="InterPro" id="IPR014710">
    <property type="entry name" value="RmlC-like_jellyroll"/>
</dbReference>
<dbReference type="InterPro" id="IPR050397">
    <property type="entry name" value="Env_Response_Regulators"/>
</dbReference>
<evidence type="ECO:0000256" key="1">
    <source>
        <dbReference type="ARBA" id="ARBA00023015"/>
    </source>
</evidence>
<keyword evidence="7" id="KW-1185">Reference proteome</keyword>
<dbReference type="SUPFAM" id="SSF46785">
    <property type="entry name" value="Winged helix' DNA-binding domain"/>
    <property type="match status" value="1"/>
</dbReference>
<keyword evidence="3" id="KW-0804">Transcription</keyword>
<accession>A0A4R6R7P6</accession>
<keyword evidence="2" id="KW-0238">DNA-binding</keyword>
<sequence>MHRRTEATPLNLLPALRTHVWFASCPEEFQVALVERSSLLHLSAGETLFKSDEFRDGLSCVVAGALKLGSMSPHDGTHRLTLYVEPYHWFGEISLIDRLPRAMLAVADTPSTVLVTSRVQLEAWLDEHPQHWRDVARLAGSKLRLMTVALEDSASLSLHQRLARRLLFSAVNFGQVVAPSGLRRRLRLPQEYLAQMMGVSRQTVNKALRDMARERVIALHYAEIEILDLDALLARAGAIDPNLLQMFTGVAPAGSLQPLR</sequence>
<dbReference type="AlphaFoldDB" id="A0A4R6R7P6"/>
<dbReference type="EMBL" id="SNXW01000007">
    <property type="protein sequence ID" value="TDP81596.1"/>
    <property type="molecule type" value="Genomic_DNA"/>
</dbReference>
<dbReference type="Pfam" id="PF00027">
    <property type="entry name" value="cNMP_binding"/>
    <property type="match status" value="1"/>
</dbReference>
<organism evidence="6 7">
    <name type="scientific">Aquabacterium commune</name>
    <dbReference type="NCBI Taxonomy" id="70586"/>
    <lineage>
        <taxon>Bacteria</taxon>
        <taxon>Pseudomonadati</taxon>
        <taxon>Pseudomonadota</taxon>
        <taxon>Betaproteobacteria</taxon>
        <taxon>Burkholderiales</taxon>
        <taxon>Aquabacterium</taxon>
    </lineage>
</organism>
<evidence type="ECO:0000313" key="7">
    <source>
        <dbReference type="Proteomes" id="UP000294593"/>
    </source>
</evidence>
<dbReference type="OrthoDB" id="8558412at2"/>
<dbReference type="PROSITE" id="PS50042">
    <property type="entry name" value="CNMP_BINDING_3"/>
    <property type="match status" value="1"/>
</dbReference>
<dbReference type="InterPro" id="IPR000595">
    <property type="entry name" value="cNMP-bd_dom"/>
</dbReference>
<dbReference type="InterPro" id="IPR012318">
    <property type="entry name" value="HTH_CRP"/>
</dbReference>
<dbReference type="Proteomes" id="UP000294593">
    <property type="component" value="Unassembled WGS sequence"/>
</dbReference>
<dbReference type="SUPFAM" id="SSF51206">
    <property type="entry name" value="cAMP-binding domain-like"/>
    <property type="match status" value="1"/>
</dbReference>
<dbReference type="SMART" id="SM00100">
    <property type="entry name" value="cNMP"/>
    <property type="match status" value="1"/>
</dbReference>
<dbReference type="PANTHER" id="PTHR24567:SF74">
    <property type="entry name" value="HTH-TYPE TRANSCRIPTIONAL REGULATOR ARCR"/>
    <property type="match status" value="1"/>
</dbReference>
<dbReference type="GO" id="GO:0005829">
    <property type="term" value="C:cytosol"/>
    <property type="evidence" value="ECO:0007669"/>
    <property type="project" value="TreeGrafter"/>
</dbReference>
<comment type="caution">
    <text evidence="6">The sequence shown here is derived from an EMBL/GenBank/DDBJ whole genome shotgun (WGS) entry which is preliminary data.</text>
</comment>
<keyword evidence="1" id="KW-0805">Transcription regulation</keyword>
<dbReference type="PROSITE" id="PS51063">
    <property type="entry name" value="HTH_CRP_2"/>
    <property type="match status" value="1"/>
</dbReference>
<name>A0A4R6R7P6_9BURK</name>
<protein>
    <submittedName>
        <fullName evidence="6">CRP-like cAMP-binding protein</fullName>
    </submittedName>
</protein>
<feature type="domain" description="Cyclic nucleotide-binding" evidence="4">
    <location>
        <begin position="21"/>
        <end position="125"/>
    </location>
</feature>
<gene>
    <name evidence="6" type="ORF">EV672_10726</name>
</gene>
<dbReference type="CDD" id="cd00038">
    <property type="entry name" value="CAP_ED"/>
    <property type="match status" value="1"/>
</dbReference>
<proteinExistence type="predicted"/>
<dbReference type="GO" id="GO:0003677">
    <property type="term" value="F:DNA binding"/>
    <property type="evidence" value="ECO:0007669"/>
    <property type="project" value="UniProtKB-KW"/>
</dbReference>
<dbReference type="InterPro" id="IPR018490">
    <property type="entry name" value="cNMP-bd_dom_sf"/>
</dbReference>
<dbReference type="RefSeq" id="WP_133609682.1">
    <property type="nucleotide sequence ID" value="NZ_JBASTO010000395.1"/>
</dbReference>
<dbReference type="PANTHER" id="PTHR24567">
    <property type="entry name" value="CRP FAMILY TRANSCRIPTIONAL REGULATORY PROTEIN"/>
    <property type="match status" value="1"/>
</dbReference>
<reference evidence="6 7" key="1">
    <citation type="submission" date="2019-03" db="EMBL/GenBank/DDBJ databases">
        <title>Genomic Encyclopedia of Type Strains, Phase IV (KMG-IV): sequencing the most valuable type-strain genomes for metagenomic binning, comparative biology and taxonomic classification.</title>
        <authorList>
            <person name="Goeker M."/>
        </authorList>
    </citation>
    <scope>NUCLEOTIDE SEQUENCE [LARGE SCALE GENOMIC DNA]</scope>
    <source>
        <strain evidence="6 7">DSM 11901</strain>
    </source>
</reference>
<evidence type="ECO:0000313" key="6">
    <source>
        <dbReference type="EMBL" id="TDP81596.1"/>
    </source>
</evidence>